<accession>A0A212IZK6</accession>
<dbReference type="PANTHER" id="PTHR32071:SF57">
    <property type="entry name" value="C4-DICARBOXYLATE TRANSPORT TRANSCRIPTIONAL REGULATORY PROTEIN DCTD"/>
    <property type="match status" value="1"/>
</dbReference>
<dbReference type="GO" id="GO:0000156">
    <property type="term" value="F:phosphorelay response regulator activity"/>
    <property type="evidence" value="ECO:0007669"/>
    <property type="project" value="InterPro"/>
</dbReference>
<keyword evidence="3" id="KW-0805">Transcription regulation</keyword>
<dbReference type="SUPFAM" id="SSF46689">
    <property type="entry name" value="Homeodomain-like"/>
    <property type="match status" value="1"/>
</dbReference>
<dbReference type="PRINTS" id="PR01590">
    <property type="entry name" value="HTHFIS"/>
</dbReference>
<dbReference type="EMBL" id="FLUQ01000001">
    <property type="protein sequence ID" value="SBV92375.1"/>
    <property type="molecule type" value="Genomic_DNA"/>
</dbReference>
<dbReference type="Pfam" id="PF06506">
    <property type="entry name" value="PrpR_N"/>
    <property type="match status" value="1"/>
</dbReference>
<keyword evidence="2" id="KW-0067">ATP-binding</keyword>
<dbReference type="Gene3D" id="1.10.8.60">
    <property type="match status" value="1"/>
</dbReference>
<organism evidence="7">
    <name type="scientific">uncultured delta proteobacterium</name>
    <dbReference type="NCBI Taxonomy" id="34034"/>
    <lineage>
        <taxon>Bacteria</taxon>
        <taxon>Deltaproteobacteria</taxon>
        <taxon>environmental samples</taxon>
    </lineage>
</organism>
<dbReference type="SUPFAM" id="SSF52540">
    <property type="entry name" value="P-loop containing nucleoside triphosphate hydrolases"/>
    <property type="match status" value="1"/>
</dbReference>
<feature type="domain" description="PAS" evidence="6">
    <location>
        <begin position="198"/>
        <end position="238"/>
    </location>
</feature>
<evidence type="ECO:0000256" key="3">
    <source>
        <dbReference type="ARBA" id="ARBA00023015"/>
    </source>
</evidence>
<dbReference type="InterPro" id="IPR003593">
    <property type="entry name" value="AAA+_ATPase"/>
</dbReference>
<dbReference type="Pfam" id="PF25601">
    <property type="entry name" value="AAA_lid_14"/>
    <property type="match status" value="1"/>
</dbReference>
<dbReference type="InterPro" id="IPR002078">
    <property type="entry name" value="Sigma_54_int"/>
</dbReference>
<dbReference type="Pfam" id="PF00989">
    <property type="entry name" value="PAS"/>
    <property type="match status" value="1"/>
</dbReference>
<dbReference type="AlphaFoldDB" id="A0A212IZK6"/>
<evidence type="ECO:0000256" key="2">
    <source>
        <dbReference type="ARBA" id="ARBA00022840"/>
    </source>
</evidence>
<sequence length="640" mass="70113">MIRLGVIAPDMDTLDRVPFLAAELGLTSCEIVLARMEEAVPVARSMEQNGIDVIVCRGSTCELLERSRLRTPLVNIPLSIYDISIMLANAKALTGLDRPRIAVVTYPRINLDIQGMARFLDTDTRLYPSGYTKASVQASARQAAQDKADVVVGGLTTLEALANYDVKVIPYVSSDSSISQALLEARQIALARRLEQERALQLKAVVDTTKDGIVVLDSLGRIQLTNENAIRLLGIPQDWANKSLPGLCPQLKLNNCLDGGDTLADELVHIQSTPLLVSLIPIVRQNRASGAVLRCQPAREIVELEAKIRKKLPEKGLVAHYGFSDIAGTSPQILSARSRAKIFAATSDPVLITGETGTGKELFAQGMHLASARRDGPFVAINCAALPPALLESELFGYEDGAFTGASRKGKAGLFELAHRGTIFLDEISGLDQYGQTRLLRVLQEGNVLRLGGDKYQHVDFRVIAASNEDLFTLSSSGAFRKDLFYRLSVLRLSLPSLRERMGDIIYLARHFARQLRQGKEADFSTRALARLAAHDWPGNVRELQQVIKRLCLLFHDRPVFEEEDVLAALELSAPRDAVSREVPGPENALKDRGAAARDEILRALSLCGNKQKEAARMLGINASTLYRSMKRLGLRKVVA</sequence>
<feature type="domain" description="Sigma-54 factor interaction" evidence="5">
    <location>
        <begin position="326"/>
        <end position="553"/>
    </location>
</feature>
<dbReference type="GO" id="GO:0043565">
    <property type="term" value="F:sequence-specific DNA binding"/>
    <property type="evidence" value="ECO:0007669"/>
    <property type="project" value="InterPro"/>
</dbReference>
<dbReference type="PROSITE" id="PS50045">
    <property type="entry name" value="SIGMA54_INTERACT_4"/>
    <property type="match status" value="1"/>
</dbReference>
<dbReference type="SMART" id="SM00382">
    <property type="entry name" value="AAA"/>
    <property type="match status" value="1"/>
</dbReference>
<protein>
    <submittedName>
        <fullName evidence="7">Proprionate catabolism activator, Fis family</fullName>
    </submittedName>
</protein>
<evidence type="ECO:0000256" key="4">
    <source>
        <dbReference type="ARBA" id="ARBA00023163"/>
    </source>
</evidence>
<dbReference type="InterPro" id="IPR025662">
    <property type="entry name" value="Sigma_54_int_dom_ATP-bd_1"/>
</dbReference>
<dbReference type="CDD" id="cd00009">
    <property type="entry name" value="AAA"/>
    <property type="match status" value="1"/>
</dbReference>
<dbReference type="Gene3D" id="3.40.50.10660">
    <property type="entry name" value="PrpR receptor domain-like"/>
    <property type="match status" value="1"/>
</dbReference>
<dbReference type="CDD" id="cd00130">
    <property type="entry name" value="PAS"/>
    <property type="match status" value="1"/>
</dbReference>
<gene>
    <name evidence="7" type="ORF">KL86DPRO_10351</name>
</gene>
<dbReference type="Pfam" id="PF00158">
    <property type="entry name" value="Sigma54_activat"/>
    <property type="match status" value="1"/>
</dbReference>
<dbReference type="InterPro" id="IPR027417">
    <property type="entry name" value="P-loop_NTPase"/>
</dbReference>
<keyword evidence="1" id="KW-0547">Nucleotide-binding</keyword>
<evidence type="ECO:0000259" key="6">
    <source>
        <dbReference type="PROSITE" id="PS50112"/>
    </source>
</evidence>
<reference evidence="7" key="1">
    <citation type="submission" date="2016-04" db="EMBL/GenBank/DDBJ databases">
        <authorList>
            <person name="Evans L.H."/>
            <person name="Alamgir A."/>
            <person name="Owens N."/>
            <person name="Weber N.D."/>
            <person name="Virtaneva K."/>
            <person name="Barbian K."/>
            <person name="Babar A."/>
            <person name="Rosenke K."/>
        </authorList>
    </citation>
    <scope>NUCLEOTIDE SEQUENCE</scope>
    <source>
        <strain evidence="7">86</strain>
    </source>
</reference>
<dbReference type="InterPro" id="IPR000014">
    <property type="entry name" value="PAS"/>
</dbReference>
<dbReference type="Gene3D" id="3.40.50.300">
    <property type="entry name" value="P-loop containing nucleotide triphosphate hydrolases"/>
    <property type="match status" value="1"/>
</dbReference>
<dbReference type="PROSITE" id="PS00675">
    <property type="entry name" value="SIGMA54_INTERACT_1"/>
    <property type="match status" value="1"/>
</dbReference>
<evidence type="ECO:0000313" key="7">
    <source>
        <dbReference type="EMBL" id="SBV92375.1"/>
    </source>
</evidence>
<dbReference type="Gene3D" id="1.10.10.60">
    <property type="entry name" value="Homeodomain-like"/>
    <property type="match status" value="1"/>
</dbReference>
<dbReference type="Pfam" id="PF02954">
    <property type="entry name" value="HTH_8"/>
    <property type="match status" value="1"/>
</dbReference>
<dbReference type="Gene3D" id="3.40.50.2300">
    <property type="match status" value="1"/>
</dbReference>
<proteinExistence type="predicted"/>
<name>A0A212IZK6_9DELT</name>
<dbReference type="InterPro" id="IPR013767">
    <property type="entry name" value="PAS_fold"/>
</dbReference>
<dbReference type="InterPro" id="IPR058031">
    <property type="entry name" value="AAA_lid_NorR"/>
</dbReference>
<dbReference type="GO" id="GO:0006355">
    <property type="term" value="P:regulation of DNA-templated transcription"/>
    <property type="evidence" value="ECO:0007669"/>
    <property type="project" value="InterPro"/>
</dbReference>
<keyword evidence="4" id="KW-0804">Transcription</keyword>
<evidence type="ECO:0000256" key="1">
    <source>
        <dbReference type="ARBA" id="ARBA00022741"/>
    </source>
</evidence>
<evidence type="ECO:0000259" key="5">
    <source>
        <dbReference type="PROSITE" id="PS50045"/>
    </source>
</evidence>
<dbReference type="InterPro" id="IPR009057">
    <property type="entry name" value="Homeodomain-like_sf"/>
</dbReference>
<dbReference type="InterPro" id="IPR010524">
    <property type="entry name" value="Sig_transdc_resp-reg_PrpR_N"/>
</dbReference>
<dbReference type="PROSITE" id="PS50112">
    <property type="entry name" value="PAS"/>
    <property type="match status" value="1"/>
</dbReference>
<dbReference type="SUPFAM" id="SSF55785">
    <property type="entry name" value="PYP-like sensor domain (PAS domain)"/>
    <property type="match status" value="1"/>
</dbReference>
<dbReference type="SUPFAM" id="SSF159800">
    <property type="entry name" value="PrpR receptor domain-like"/>
    <property type="match status" value="1"/>
</dbReference>
<dbReference type="InterPro" id="IPR035965">
    <property type="entry name" value="PAS-like_dom_sf"/>
</dbReference>
<dbReference type="PANTHER" id="PTHR32071">
    <property type="entry name" value="TRANSCRIPTIONAL REGULATORY PROTEIN"/>
    <property type="match status" value="1"/>
</dbReference>
<dbReference type="Gene3D" id="3.30.450.20">
    <property type="entry name" value="PAS domain"/>
    <property type="match status" value="1"/>
</dbReference>
<dbReference type="FunFam" id="3.40.50.300:FF:000006">
    <property type="entry name" value="DNA-binding transcriptional regulator NtrC"/>
    <property type="match status" value="1"/>
</dbReference>
<dbReference type="GO" id="GO:0005524">
    <property type="term" value="F:ATP binding"/>
    <property type="evidence" value="ECO:0007669"/>
    <property type="project" value="UniProtKB-KW"/>
</dbReference>
<dbReference type="InterPro" id="IPR002197">
    <property type="entry name" value="HTH_Fis"/>
</dbReference>